<evidence type="ECO:0000313" key="4">
    <source>
        <dbReference type="WBParaSite" id="EgrG_000488500"/>
    </source>
</evidence>
<sequence length="107" mass="11926">MVICGSFSPITLFLPSFISFLFLISLRLFHVSPSLSPIVNIQLSRVFPLVSQIQSYAPKTPKPSHSPLGCILPFLILTSILSFLSLFISFLITPIMRVQCDLILCEN</sequence>
<reference evidence="2 3" key="1">
    <citation type="journal article" date="2013" name="Nature">
        <title>The genomes of four tapeworm species reveal adaptations to parasitism.</title>
        <authorList>
            <person name="Tsai I.J."/>
            <person name="Zarowiecki M."/>
            <person name="Holroyd N."/>
            <person name="Garciarrubio A."/>
            <person name="Sanchez-Flores A."/>
            <person name="Brooks K.L."/>
            <person name="Tracey A."/>
            <person name="Bobes R.J."/>
            <person name="Fragoso G."/>
            <person name="Sciutto E."/>
            <person name="Aslett M."/>
            <person name="Beasley H."/>
            <person name="Bennett H.M."/>
            <person name="Cai J."/>
            <person name="Camicia F."/>
            <person name="Clark R."/>
            <person name="Cucher M."/>
            <person name="De Silva N."/>
            <person name="Day T.A."/>
            <person name="Deplazes P."/>
            <person name="Estrada K."/>
            <person name="Fernandez C."/>
            <person name="Holland P.W."/>
            <person name="Hou J."/>
            <person name="Hu S."/>
            <person name="Huckvale T."/>
            <person name="Hung S.S."/>
            <person name="Kamenetzky L."/>
            <person name="Keane J.A."/>
            <person name="Kiss F."/>
            <person name="Koziol U."/>
            <person name="Lambert O."/>
            <person name="Liu K."/>
            <person name="Luo X."/>
            <person name="Luo Y."/>
            <person name="Macchiaroli N."/>
            <person name="Nichol S."/>
            <person name="Paps J."/>
            <person name="Parkinson J."/>
            <person name="Pouchkina-Stantcheva N."/>
            <person name="Riddiford N."/>
            <person name="Rosenzvit M."/>
            <person name="Salinas G."/>
            <person name="Wasmuth J.D."/>
            <person name="Zamanian M."/>
            <person name="Zheng Y."/>
            <person name="Cai X."/>
            <person name="Soberon X."/>
            <person name="Olson P.D."/>
            <person name="Laclette J.P."/>
            <person name="Brehm K."/>
            <person name="Berriman M."/>
            <person name="Garciarrubio A."/>
            <person name="Bobes R.J."/>
            <person name="Fragoso G."/>
            <person name="Sanchez-Flores A."/>
            <person name="Estrada K."/>
            <person name="Cevallos M.A."/>
            <person name="Morett E."/>
            <person name="Gonzalez V."/>
            <person name="Portillo T."/>
            <person name="Ochoa-Leyva A."/>
            <person name="Jose M.V."/>
            <person name="Sciutto E."/>
            <person name="Landa A."/>
            <person name="Jimenez L."/>
            <person name="Valdes V."/>
            <person name="Carrero J.C."/>
            <person name="Larralde C."/>
            <person name="Morales-Montor J."/>
            <person name="Limon-Lason J."/>
            <person name="Soberon X."/>
            <person name="Laclette J.P."/>
        </authorList>
    </citation>
    <scope>NUCLEOTIDE SEQUENCE [LARGE SCALE GENOMIC DNA]</scope>
</reference>
<reference evidence="4" key="3">
    <citation type="submission" date="2020-10" db="UniProtKB">
        <authorList>
            <consortium name="WormBaseParasite"/>
        </authorList>
    </citation>
    <scope>IDENTIFICATION</scope>
</reference>
<keyword evidence="1" id="KW-0472">Membrane</keyword>
<dbReference type="Proteomes" id="UP000492820">
    <property type="component" value="Unassembled WGS sequence"/>
</dbReference>
<feature type="transmembrane region" description="Helical" evidence="1">
    <location>
        <begin position="71"/>
        <end position="92"/>
    </location>
</feature>
<accession>A0A068WM50</accession>
<evidence type="ECO:0000313" key="2">
    <source>
        <dbReference type="EMBL" id="CDS19566.1"/>
    </source>
</evidence>
<name>A0A068WM50_ECHGR</name>
<organism evidence="2">
    <name type="scientific">Echinococcus granulosus</name>
    <name type="common">Hydatid tapeworm</name>
    <dbReference type="NCBI Taxonomy" id="6210"/>
    <lineage>
        <taxon>Eukaryota</taxon>
        <taxon>Metazoa</taxon>
        <taxon>Spiralia</taxon>
        <taxon>Lophotrochozoa</taxon>
        <taxon>Platyhelminthes</taxon>
        <taxon>Cestoda</taxon>
        <taxon>Eucestoda</taxon>
        <taxon>Cyclophyllidea</taxon>
        <taxon>Taeniidae</taxon>
        <taxon>Echinococcus</taxon>
        <taxon>Echinococcus granulosus group</taxon>
    </lineage>
</organism>
<gene>
    <name evidence="2" type="ORF">EgrG_000488500</name>
</gene>
<keyword evidence="1" id="KW-0812">Transmembrane</keyword>
<dbReference type="EMBL" id="LK028579">
    <property type="protein sequence ID" value="CDS19566.1"/>
    <property type="molecule type" value="Genomic_DNA"/>
</dbReference>
<feature type="transmembrane region" description="Helical" evidence="1">
    <location>
        <begin position="12"/>
        <end position="30"/>
    </location>
</feature>
<reference evidence="2" key="2">
    <citation type="submission" date="2014-06" db="EMBL/GenBank/DDBJ databases">
        <authorList>
            <person name="Aslett M."/>
        </authorList>
    </citation>
    <scope>NUCLEOTIDE SEQUENCE</scope>
</reference>
<proteinExistence type="predicted"/>
<protein>
    <submittedName>
        <fullName evidence="4">Ovule protein</fullName>
    </submittedName>
</protein>
<dbReference type="AlphaFoldDB" id="A0A068WM50"/>
<dbReference type="WBParaSite" id="EgrG_000488500">
    <property type="protein sequence ID" value="EgrG_000488500"/>
    <property type="gene ID" value="EgrG_000488500"/>
</dbReference>
<evidence type="ECO:0000256" key="1">
    <source>
        <dbReference type="SAM" id="Phobius"/>
    </source>
</evidence>
<evidence type="ECO:0000313" key="3">
    <source>
        <dbReference type="Proteomes" id="UP000492820"/>
    </source>
</evidence>
<keyword evidence="1" id="KW-1133">Transmembrane helix</keyword>